<comment type="similarity">
    <text evidence="2">Belongs to the NADH dehydrogenase family.</text>
</comment>
<feature type="domain" description="FAD/NAD(P)-binding" evidence="6">
    <location>
        <begin position="3"/>
        <end position="330"/>
    </location>
</feature>
<gene>
    <name evidence="7" type="ORF">A4G16_01855</name>
</gene>
<dbReference type="Gene3D" id="3.50.50.100">
    <property type="match status" value="1"/>
</dbReference>
<evidence type="ECO:0000256" key="5">
    <source>
        <dbReference type="ARBA" id="ARBA00023002"/>
    </source>
</evidence>
<dbReference type="SUPFAM" id="SSF51905">
    <property type="entry name" value="FAD/NAD(P)-binding domain"/>
    <property type="match status" value="2"/>
</dbReference>
<keyword evidence="4" id="KW-0274">FAD</keyword>
<reference evidence="7 8" key="1">
    <citation type="submission" date="2016-03" db="EMBL/GenBank/DDBJ databases">
        <authorList>
            <person name="Bojesen A.M."/>
            <person name="Planet P."/>
            <person name="Hansen M.J."/>
        </authorList>
    </citation>
    <scope>NUCLEOTIDE SEQUENCE [LARGE SCALE GENOMIC DNA]</scope>
    <source>
        <strain evidence="7 8">B 234/94</strain>
    </source>
</reference>
<dbReference type="Proteomes" id="UP000501366">
    <property type="component" value="Chromosome"/>
</dbReference>
<dbReference type="InterPro" id="IPR051169">
    <property type="entry name" value="NADH-Q_oxidoreductase"/>
</dbReference>
<proteinExistence type="inferred from homology"/>
<protein>
    <submittedName>
        <fullName evidence="7">NADH dehydrogenase</fullName>
    </submittedName>
</protein>
<dbReference type="InterPro" id="IPR036188">
    <property type="entry name" value="FAD/NAD-bd_sf"/>
</dbReference>
<dbReference type="GO" id="GO:0003955">
    <property type="term" value="F:NAD(P)H dehydrogenase (quinone) activity"/>
    <property type="evidence" value="ECO:0007669"/>
    <property type="project" value="TreeGrafter"/>
</dbReference>
<dbReference type="AlphaFoldDB" id="A0A6G8JGU6"/>
<name>A0A6G8JGU6_9PAST</name>
<dbReference type="PRINTS" id="PR00411">
    <property type="entry name" value="PNDRDTASEI"/>
</dbReference>
<dbReference type="InterPro" id="IPR023753">
    <property type="entry name" value="FAD/NAD-binding_dom"/>
</dbReference>
<accession>A0A6G8JGU6</accession>
<dbReference type="Pfam" id="PF07992">
    <property type="entry name" value="Pyr_redox_2"/>
    <property type="match status" value="1"/>
</dbReference>
<dbReference type="KEGG" id="mgra:A4G16_01855"/>
<organism evidence="7 8">
    <name type="scientific">Mannheimia granulomatis</name>
    <dbReference type="NCBI Taxonomy" id="85402"/>
    <lineage>
        <taxon>Bacteria</taxon>
        <taxon>Pseudomonadati</taxon>
        <taxon>Pseudomonadota</taxon>
        <taxon>Gammaproteobacteria</taxon>
        <taxon>Pasteurellales</taxon>
        <taxon>Pasteurellaceae</taxon>
        <taxon>Mannheimia</taxon>
    </lineage>
</organism>
<evidence type="ECO:0000256" key="4">
    <source>
        <dbReference type="ARBA" id="ARBA00022827"/>
    </source>
</evidence>
<dbReference type="RefSeq" id="WP_165888457.1">
    <property type="nucleotide sequence ID" value="NZ_CP015030.1"/>
</dbReference>
<dbReference type="GO" id="GO:0019646">
    <property type="term" value="P:aerobic electron transport chain"/>
    <property type="evidence" value="ECO:0007669"/>
    <property type="project" value="TreeGrafter"/>
</dbReference>
<dbReference type="PRINTS" id="PR00368">
    <property type="entry name" value="FADPNR"/>
</dbReference>
<dbReference type="PANTHER" id="PTHR42913:SF3">
    <property type="entry name" value="64 KDA MITOCHONDRIAL NADH DEHYDROGENASE (EUROFUNG)"/>
    <property type="match status" value="1"/>
</dbReference>
<evidence type="ECO:0000256" key="3">
    <source>
        <dbReference type="ARBA" id="ARBA00022630"/>
    </source>
</evidence>
<evidence type="ECO:0000313" key="8">
    <source>
        <dbReference type="Proteomes" id="UP000501366"/>
    </source>
</evidence>
<keyword evidence="5" id="KW-0560">Oxidoreductase</keyword>
<evidence type="ECO:0000259" key="6">
    <source>
        <dbReference type="Pfam" id="PF07992"/>
    </source>
</evidence>
<keyword evidence="3" id="KW-0285">Flavoprotein</keyword>
<evidence type="ECO:0000313" key="7">
    <source>
        <dbReference type="EMBL" id="QIM66203.1"/>
    </source>
</evidence>
<dbReference type="PANTHER" id="PTHR42913">
    <property type="entry name" value="APOPTOSIS-INDUCING FACTOR 1"/>
    <property type="match status" value="1"/>
</dbReference>
<sequence length="426" mass="46625">METIVIVGGGAGGLELATYLGNKLGRKQKAKVILIDRNATHLWKPLLHEVATGTLDEGTDALSYRAHAKNHGFEFQQGTLVAVDRENKSVSLAPIYNDHNQLLVKERNIRYDKLVIAIGSKSNDFGTKGVAENCIFLDSSEQAKAFQKRLMELFLHFSHSEDKDVKIAIVGGGATGIELSAELYNVAKNLNSYGFGKLNRASLKVTLVEAGPRLIPALPERVSISAFHELKKAGVDVRLGTMITEARLDGLMTRLGEKIEADIMVWAAGVKAPEITREFGFETNRLNQIEVKDTLQTTVDDSVFVIGDCAALIQDGKPIPPRAQAAHQMASQCGKNIVALIEGKEMKPFKFKDKGSLLSFSKFGTVGNLMGNLVSGDMFIEGKIARLAYLSLYRMHQVALHGCVKTGLIVLVGQINRFLRPTMKLH</sequence>
<evidence type="ECO:0000256" key="2">
    <source>
        <dbReference type="ARBA" id="ARBA00005272"/>
    </source>
</evidence>
<evidence type="ECO:0000256" key="1">
    <source>
        <dbReference type="ARBA" id="ARBA00001974"/>
    </source>
</evidence>
<comment type="cofactor">
    <cofactor evidence="1">
        <name>FAD</name>
        <dbReference type="ChEBI" id="CHEBI:57692"/>
    </cofactor>
</comment>
<dbReference type="EMBL" id="CP015030">
    <property type="protein sequence ID" value="QIM66203.1"/>
    <property type="molecule type" value="Genomic_DNA"/>
</dbReference>